<dbReference type="RefSeq" id="WP_377585832.1">
    <property type="nucleotide sequence ID" value="NZ_JBHTKA010000015.1"/>
</dbReference>
<keyword evidence="3" id="KW-1185">Reference proteome</keyword>
<evidence type="ECO:0000313" key="3">
    <source>
        <dbReference type="Proteomes" id="UP001597112"/>
    </source>
</evidence>
<dbReference type="EMBL" id="JBHTKA010000015">
    <property type="protein sequence ID" value="MFD1003305.1"/>
    <property type="molecule type" value="Genomic_DNA"/>
</dbReference>
<protein>
    <recommendedName>
        <fullName evidence="4">WD40-like Beta Propeller Repeat</fullName>
    </recommendedName>
</protein>
<reference evidence="3" key="1">
    <citation type="journal article" date="2019" name="Int. J. Syst. Evol. Microbiol.">
        <title>The Global Catalogue of Microorganisms (GCM) 10K type strain sequencing project: providing services to taxonomists for standard genome sequencing and annotation.</title>
        <authorList>
            <consortium name="The Broad Institute Genomics Platform"/>
            <consortium name="The Broad Institute Genome Sequencing Center for Infectious Disease"/>
            <person name="Wu L."/>
            <person name="Ma J."/>
        </authorList>
    </citation>
    <scope>NUCLEOTIDE SEQUENCE [LARGE SCALE GENOMIC DNA]</scope>
    <source>
        <strain evidence="3">CCUG 58938</strain>
    </source>
</reference>
<feature type="signal peptide" evidence="1">
    <location>
        <begin position="1"/>
        <end position="19"/>
    </location>
</feature>
<keyword evidence="1" id="KW-0732">Signal</keyword>
<dbReference type="SUPFAM" id="SSF82171">
    <property type="entry name" value="DPP6 N-terminal domain-like"/>
    <property type="match status" value="1"/>
</dbReference>
<evidence type="ECO:0000256" key="1">
    <source>
        <dbReference type="SAM" id="SignalP"/>
    </source>
</evidence>
<evidence type="ECO:0008006" key="4">
    <source>
        <dbReference type="Google" id="ProtNLM"/>
    </source>
</evidence>
<dbReference type="Pfam" id="PF07676">
    <property type="entry name" value="PD40"/>
    <property type="match status" value="3"/>
</dbReference>
<comment type="caution">
    <text evidence="2">The sequence shown here is derived from an EMBL/GenBank/DDBJ whole genome shotgun (WGS) entry which is preliminary data.</text>
</comment>
<evidence type="ECO:0000313" key="2">
    <source>
        <dbReference type="EMBL" id="MFD1003305.1"/>
    </source>
</evidence>
<accession>A0ABW3KD07</accession>
<gene>
    <name evidence="2" type="ORF">ACFQ21_28525</name>
</gene>
<dbReference type="InterPro" id="IPR011659">
    <property type="entry name" value="WD40"/>
</dbReference>
<feature type="chain" id="PRO_5045615093" description="WD40-like Beta Propeller Repeat" evidence="1">
    <location>
        <begin position="20"/>
        <end position="292"/>
    </location>
</feature>
<organism evidence="2 3">
    <name type="scientific">Ohtaekwangia kribbensis</name>
    <dbReference type="NCBI Taxonomy" id="688913"/>
    <lineage>
        <taxon>Bacteria</taxon>
        <taxon>Pseudomonadati</taxon>
        <taxon>Bacteroidota</taxon>
        <taxon>Cytophagia</taxon>
        <taxon>Cytophagales</taxon>
        <taxon>Fulvivirgaceae</taxon>
        <taxon>Ohtaekwangia</taxon>
    </lineage>
</organism>
<sequence length="292" mass="32866">MIRLFFLSFLIVTTARVCAQPHAEKVQSFAPGIISGDSLEFNAAFSTDGKSFYFTRSVNKRSQLYYSVYLKDGWSIPAPLSFSNTNYSDADPALSPAGELYFISTRPTHSNDTTKDYDIWKVKLLSSGQWSQPVHVKELNSPEDEYYISFTRKGDACFASSRKGGYGEEDIYFSEYQNNIFLEPRNMGSTINTSQSEYDPFITANGAALIFTSSGRRGSLGKADLYWSVKTTNGWREPDHFNEAINTSSRDYCPYISPDNKYIFYSSGGDIKYTRIDSLPAILANCIATRSY</sequence>
<name>A0ABW3KD07_9BACT</name>
<dbReference type="Gene3D" id="2.120.10.30">
    <property type="entry name" value="TolB, C-terminal domain"/>
    <property type="match status" value="1"/>
</dbReference>
<dbReference type="Proteomes" id="UP001597112">
    <property type="component" value="Unassembled WGS sequence"/>
</dbReference>
<proteinExistence type="predicted"/>
<dbReference type="InterPro" id="IPR011042">
    <property type="entry name" value="6-blade_b-propeller_TolB-like"/>
</dbReference>